<reference evidence="8 9" key="1">
    <citation type="submission" date="2020-08" db="EMBL/GenBank/DDBJ databases">
        <title>Complete Genome Sequence of Effusibacillus dendaii Strain skT53, Isolated from Farmland soil.</title>
        <authorList>
            <person name="Konishi T."/>
            <person name="Kawasaki H."/>
        </authorList>
    </citation>
    <scope>NUCLEOTIDE SEQUENCE [LARGE SCALE GENOMIC DNA]</scope>
    <source>
        <strain evidence="9">skT53</strain>
    </source>
</reference>
<keyword evidence="9" id="KW-1185">Reference proteome</keyword>
<gene>
    <name evidence="8" type="ORF">skT53_27910</name>
</gene>
<keyword evidence="5 6" id="KW-0238">DNA-binding</keyword>
<sequence length="331" mass="39326">MNTKSDANEIRIFIDQLQKADFLDDSRSWWPRFIFHFTNINNAVEILEKGKLFSRNKLKKTGGMVTDNASTEVIQQTDGRWKDFVRLYFRPRTPTQNRNEGYRPLAQRKLQSHCPVPIYFMFDAKQLLSREDAYFSKGSLAAASTNIYSKAVDFKEIPFQLVYHDSWFEPHERASIIHHRQAEVVVKDELDLENLKHIWCRSEAEYKTLLNLLSPKTREKWKSKIGGGKKGNLFFRDWIFVEEVNMNKDSITFKFNVPMETFDVVAIKVKITEMYTQTNFIWENTEYKIKNTLEISLKNLERPEIYDVTLLIDNQIMFFDKYNELDFYLPF</sequence>
<accession>A0A7I8DG18</accession>
<dbReference type="RefSeq" id="WP_200758209.1">
    <property type="nucleotide sequence ID" value="NZ_AP023366.1"/>
</dbReference>
<evidence type="ECO:0000313" key="8">
    <source>
        <dbReference type="EMBL" id="BCJ87806.1"/>
    </source>
</evidence>
<organism evidence="8 9">
    <name type="scientific">Effusibacillus dendaii</name>
    <dbReference type="NCBI Taxonomy" id="2743772"/>
    <lineage>
        <taxon>Bacteria</taxon>
        <taxon>Bacillati</taxon>
        <taxon>Bacillota</taxon>
        <taxon>Bacilli</taxon>
        <taxon>Bacillales</taxon>
        <taxon>Alicyclobacillaceae</taxon>
        <taxon>Effusibacillus</taxon>
    </lineage>
</organism>
<keyword evidence="3" id="KW-0808">Transferase</keyword>
<protein>
    <recommendedName>
        <fullName evidence="7">DarT domain-containing protein</fullName>
    </recommendedName>
</protein>
<evidence type="ECO:0000256" key="1">
    <source>
        <dbReference type="ARBA" id="ARBA00022649"/>
    </source>
</evidence>
<evidence type="ECO:0000313" key="9">
    <source>
        <dbReference type="Proteomes" id="UP000593802"/>
    </source>
</evidence>
<evidence type="ECO:0000256" key="6">
    <source>
        <dbReference type="PROSITE-ProRule" id="PRU01362"/>
    </source>
</evidence>
<dbReference type="AlphaFoldDB" id="A0A7I8DG18"/>
<evidence type="ECO:0000256" key="2">
    <source>
        <dbReference type="ARBA" id="ARBA00022676"/>
    </source>
</evidence>
<keyword evidence="2" id="KW-0328">Glycosyltransferase</keyword>
<dbReference type="EMBL" id="AP023366">
    <property type="protein sequence ID" value="BCJ87806.1"/>
    <property type="molecule type" value="Genomic_DNA"/>
</dbReference>
<proteinExistence type="inferred from homology"/>
<comment type="similarity">
    <text evidence="6">Belongs to the DarT ADP-ribosyltransferase family.</text>
</comment>
<evidence type="ECO:0000256" key="3">
    <source>
        <dbReference type="ARBA" id="ARBA00022679"/>
    </source>
</evidence>
<dbReference type="Proteomes" id="UP000593802">
    <property type="component" value="Chromosome"/>
</dbReference>
<evidence type="ECO:0000256" key="5">
    <source>
        <dbReference type="ARBA" id="ARBA00023125"/>
    </source>
</evidence>
<evidence type="ECO:0000259" key="7">
    <source>
        <dbReference type="PROSITE" id="PS52018"/>
    </source>
</evidence>
<dbReference type="GO" id="GO:0016757">
    <property type="term" value="F:glycosyltransferase activity"/>
    <property type="evidence" value="ECO:0007669"/>
    <property type="project" value="UniProtKB-KW"/>
</dbReference>
<keyword evidence="1 6" id="KW-1277">Toxin-antitoxin system</keyword>
<dbReference type="GO" id="GO:0003677">
    <property type="term" value="F:DNA binding"/>
    <property type="evidence" value="ECO:0007669"/>
    <property type="project" value="UniProtKB-UniRule"/>
</dbReference>
<dbReference type="InterPro" id="IPR029494">
    <property type="entry name" value="DarT"/>
</dbReference>
<dbReference type="Pfam" id="PF14487">
    <property type="entry name" value="DarT"/>
    <property type="match status" value="1"/>
</dbReference>
<dbReference type="KEGG" id="eff:skT53_27910"/>
<comment type="caution">
    <text evidence="6">Lacks conserved residue(s) required for the propagation of feature annotation.</text>
</comment>
<keyword evidence="4" id="KW-0548">Nucleotidyltransferase</keyword>
<dbReference type="PROSITE" id="PS52018">
    <property type="entry name" value="DART"/>
    <property type="match status" value="1"/>
</dbReference>
<feature type="domain" description="DarT" evidence="7">
    <location>
        <begin position="32"/>
        <end position="235"/>
    </location>
</feature>
<name>A0A7I8DG18_9BACL</name>
<dbReference type="GO" id="GO:0016779">
    <property type="term" value="F:nucleotidyltransferase activity"/>
    <property type="evidence" value="ECO:0007669"/>
    <property type="project" value="UniProtKB-KW"/>
</dbReference>
<evidence type="ECO:0000256" key="4">
    <source>
        <dbReference type="ARBA" id="ARBA00022695"/>
    </source>
</evidence>